<dbReference type="PROSITE" id="PS51257">
    <property type="entry name" value="PROKAR_LIPOPROTEIN"/>
    <property type="match status" value="1"/>
</dbReference>
<name>A0A948X1N7_9BACT</name>
<accession>A0A948X1N7</accession>
<dbReference type="InterPro" id="IPR038143">
    <property type="entry name" value="NigD-like_C_dom_sf"/>
</dbReference>
<dbReference type="Proteomes" id="UP000784286">
    <property type="component" value="Unassembled WGS sequence"/>
</dbReference>
<reference evidence="2" key="2">
    <citation type="submission" date="2021-04" db="EMBL/GenBank/DDBJ databases">
        <authorList>
            <person name="Gilroy R."/>
        </authorList>
    </citation>
    <scope>NUCLEOTIDE SEQUENCE</scope>
    <source>
        <strain evidence="2">8470</strain>
    </source>
</reference>
<feature type="domain" description="NigD-like C-terminal" evidence="1">
    <location>
        <begin position="100"/>
        <end position="213"/>
    </location>
</feature>
<dbReference type="EMBL" id="JAHLFJ010000029">
    <property type="protein sequence ID" value="MBU3855465.1"/>
    <property type="molecule type" value="Genomic_DNA"/>
</dbReference>
<dbReference type="AlphaFoldDB" id="A0A948X1N7"/>
<dbReference type="Gene3D" id="2.40.50.500">
    <property type="entry name" value="NigD-like N-terminal OB domain"/>
    <property type="match status" value="1"/>
</dbReference>
<evidence type="ECO:0000259" key="1">
    <source>
        <dbReference type="Pfam" id="PF17415"/>
    </source>
</evidence>
<protein>
    <submittedName>
        <fullName evidence="2">NigD-like protein</fullName>
    </submittedName>
</protein>
<dbReference type="Pfam" id="PF17415">
    <property type="entry name" value="NigD_C"/>
    <property type="match status" value="1"/>
</dbReference>
<proteinExistence type="predicted"/>
<organism evidence="2 3">
    <name type="scientific">Candidatus Phocaeicola excrementipullorum</name>
    <dbReference type="NCBI Taxonomy" id="2838731"/>
    <lineage>
        <taxon>Bacteria</taxon>
        <taxon>Pseudomonadati</taxon>
        <taxon>Bacteroidota</taxon>
        <taxon>Bacteroidia</taxon>
        <taxon>Bacteroidales</taxon>
        <taxon>Bacteroidaceae</taxon>
        <taxon>Phocaeicola</taxon>
    </lineage>
</organism>
<dbReference type="InterPro" id="IPR035376">
    <property type="entry name" value="NigD_C"/>
</dbReference>
<gene>
    <name evidence="2" type="ORF">H9928_02715</name>
</gene>
<comment type="caution">
    <text evidence="2">The sequence shown here is derived from an EMBL/GenBank/DDBJ whole genome shotgun (WGS) entry which is preliminary data.</text>
</comment>
<reference evidence="2" key="1">
    <citation type="journal article" date="2021" name="PeerJ">
        <title>Extensive microbial diversity within the chicken gut microbiome revealed by metagenomics and culture.</title>
        <authorList>
            <person name="Gilroy R."/>
            <person name="Ravi A."/>
            <person name="Getino M."/>
            <person name="Pursley I."/>
            <person name="Horton D.L."/>
            <person name="Alikhan N.F."/>
            <person name="Baker D."/>
            <person name="Gharbi K."/>
            <person name="Hall N."/>
            <person name="Watson M."/>
            <person name="Adriaenssens E.M."/>
            <person name="Foster-Nyarko E."/>
            <person name="Jarju S."/>
            <person name="Secka A."/>
            <person name="Antonio M."/>
            <person name="Oren A."/>
            <person name="Chaudhuri R.R."/>
            <person name="La Ragione R."/>
            <person name="Hildebrand F."/>
            <person name="Pallen M.J."/>
        </authorList>
    </citation>
    <scope>NUCLEOTIDE SEQUENCE</scope>
    <source>
        <strain evidence="2">8470</strain>
    </source>
</reference>
<sequence>MKKLQLLTGSLLVCLAVSTACKEEEYVYPDVITEFIDAGTDAEGSLQRLITDNGKTLEIQKRDGLDGLDADTIYRTVSVYTLQDNNEAYLYSAQLVLSMIPVATDYFKDEIKTDPTDIQSIWQSGNYLNMILTPLVKDQSHAFHFVNHGITESNGKQILHLELYHDRNNDLEAFSKEVYLSVPLWAYRNELQQNDSVFFEINTYKQGKTVYKFLYPEIHTY</sequence>
<evidence type="ECO:0000313" key="3">
    <source>
        <dbReference type="Proteomes" id="UP000784286"/>
    </source>
</evidence>
<evidence type="ECO:0000313" key="2">
    <source>
        <dbReference type="EMBL" id="MBU3855465.1"/>
    </source>
</evidence>
<dbReference type="InterPro" id="IPR038179">
    <property type="entry name" value="NigD-like_N_sf"/>
</dbReference>
<dbReference type="Gene3D" id="2.60.40.2370">
    <property type="entry name" value="NigD-like, C-terminal beta sandwich domain"/>
    <property type="match status" value="1"/>
</dbReference>